<dbReference type="EMBL" id="AMGV01000007">
    <property type="protein sequence ID" value="KEF55490.1"/>
    <property type="molecule type" value="Genomic_DNA"/>
</dbReference>
<comment type="caution">
    <text evidence="2">The sequence shown here is derived from an EMBL/GenBank/DDBJ whole genome shotgun (WGS) entry which is preliminary data.</text>
</comment>
<dbReference type="GeneID" id="25283153"/>
<dbReference type="VEuPathDB" id="FungiDB:A1O9_08240"/>
<evidence type="ECO:0000313" key="3">
    <source>
        <dbReference type="Proteomes" id="UP000027920"/>
    </source>
</evidence>
<feature type="compositionally biased region" description="Polar residues" evidence="1">
    <location>
        <begin position="1"/>
        <end position="36"/>
    </location>
</feature>
<organism evidence="2 3">
    <name type="scientific">Exophiala aquamarina CBS 119918</name>
    <dbReference type="NCBI Taxonomy" id="1182545"/>
    <lineage>
        <taxon>Eukaryota</taxon>
        <taxon>Fungi</taxon>
        <taxon>Dikarya</taxon>
        <taxon>Ascomycota</taxon>
        <taxon>Pezizomycotina</taxon>
        <taxon>Eurotiomycetes</taxon>
        <taxon>Chaetothyriomycetidae</taxon>
        <taxon>Chaetothyriales</taxon>
        <taxon>Herpotrichiellaceae</taxon>
        <taxon>Exophiala</taxon>
    </lineage>
</organism>
<sequence>KALSQSQATRFTSTISQKKGPEQSTGSTQTAKQATQPEKPRKGKTLAEIDEEMRLAMEGLAGDGGEAGLELEEGQAVSMKRGVRENMFRYI</sequence>
<evidence type="ECO:0000313" key="2">
    <source>
        <dbReference type="EMBL" id="KEF55490.1"/>
    </source>
</evidence>
<feature type="region of interest" description="Disordered" evidence="1">
    <location>
        <begin position="1"/>
        <end position="45"/>
    </location>
</feature>
<dbReference type="RefSeq" id="XP_013258080.1">
    <property type="nucleotide sequence ID" value="XM_013402626.1"/>
</dbReference>
<dbReference type="HOGENOM" id="CLU_150823_0_1_1"/>
<gene>
    <name evidence="2" type="ORF">A1O9_08240</name>
</gene>
<keyword evidence="3" id="KW-1185">Reference proteome</keyword>
<dbReference type="AlphaFoldDB" id="A0A072PIX9"/>
<feature type="non-terminal residue" evidence="2">
    <location>
        <position position="1"/>
    </location>
</feature>
<proteinExistence type="predicted"/>
<evidence type="ECO:0000256" key="1">
    <source>
        <dbReference type="SAM" id="MobiDB-lite"/>
    </source>
</evidence>
<dbReference type="OrthoDB" id="2157103at2759"/>
<protein>
    <submittedName>
        <fullName evidence="2">Uncharacterized protein</fullName>
    </submittedName>
</protein>
<accession>A0A072PIX9</accession>
<reference evidence="2 3" key="1">
    <citation type="submission" date="2013-03" db="EMBL/GenBank/DDBJ databases">
        <title>The Genome Sequence of Exophiala aquamarina CBS 119918.</title>
        <authorList>
            <consortium name="The Broad Institute Genomics Platform"/>
            <person name="Cuomo C."/>
            <person name="de Hoog S."/>
            <person name="Gorbushina A."/>
            <person name="Walker B."/>
            <person name="Young S.K."/>
            <person name="Zeng Q."/>
            <person name="Gargeya S."/>
            <person name="Fitzgerald M."/>
            <person name="Haas B."/>
            <person name="Abouelleil A."/>
            <person name="Allen A.W."/>
            <person name="Alvarado L."/>
            <person name="Arachchi H.M."/>
            <person name="Berlin A.M."/>
            <person name="Chapman S.B."/>
            <person name="Gainer-Dewar J."/>
            <person name="Goldberg J."/>
            <person name="Griggs A."/>
            <person name="Gujja S."/>
            <person name="Hansen M."/>
            <person name="Howarth C."/>
            <person name="Imamovic A."/>
            <person name="Ireland A."/>
            <person name="Larimer J."/>
            <person name="McCowan C."/>
            <person name="Murphy C."/>
            <person name="Pearson M."/>
            <person name="Poon T.W."/>
            <person name="Priest M."/>
            <person name="Roberts A."/>
            <person name="Saif S."/>
            <person name="Shea T."/>
            <person name="Sisk P."/>
            <person name="Sykes S."/>
            <person name="Wortman J."/>
            <person name="Nusbaum C."/>
            <person name="Birren B."/>
        </authorList>
    </citation>
    <scope>NUCLEOTIDE SEQUENCE [LARGE SCALE GENOMIC DNA]</scope>
    <source>
        <strain evidence="2 3">CBS 119918</strain>
    </source>
</reference>
<dbReference type="Proteomes" id="UP000027920">
    <property type="component" value="Unassembled WGS sequence"/>
</dbReference>
<name>A0A072PIX9_9EURO</name>